<feature type="transmembrane region" description="Helical" evidence="1">
    <location>
        <begin position="172"/>
        <end position="191"/>
    </location>
</feature>
<protein>
    <submittedName>
        <fullName evidence="3">DedA family protein</fullName>
    </submittedName>
</protein>
<gene>
    <name evidence="3" type="ORF">IC617_05645</name>
</gene>
<dbReference type="RefSeq" id="WP_191144015.1">
    <property type="nucleotide sequence ID" value="NZ_JACXAF010000006.1"/>
</dbReference>
<dbReference type="Pfam" id="PF09335">
    <property type="entry name" value="VTT_dom"/>
    <property type="match status" value="1"/>
</dbReference>
<dbReference type="InterPro" id="IPR051311">
    <property type="entry name" value="DedA_domain"/>
</dbReference>
<evidence type="ECO:0000313" key="3">
    <source>
        <dbReference type="EMBL" id="MBD1388905.1"/>
    </source>
</evidence>
<reference evidence="3" key="1">
    <citation type="submission" date="2020-09" db="EMBL/GenBank/DDBJ databases">
        <title>A novel bacterium of genus Neiella, isolated from South China Sea.</title>
        <authorList>
            <person name="Huang H."/>
            <person name="Mo K."/>
            <person name="Hu Y."/>
        </authorList>
    </citation>
    <scope>NUCLEOTIDE SEQUENCE</scope>
    <source>
        <strain evidence="3">HB171785</strain>
    </source>
</reference>
<evidence type="ECO:0000259" key="2">
    <source>
        <dbReference type="Pfam" id="PF09335"/>
    </source>
</evidence>
<comment type="caution">
    <text evidence="3">The sequence shown here is derived from an EMBL/GenBank/DDBJ whole genome shotgun (WGS) entry which is preliminary data.</text>
</comment>
<dbReference type="GO" id="GO:0005886">
    <property type="term" value="C:plasma membrane"/>
    <property type="evidence" value="ECO:0007669"/>
    <property type="project" value="TreeGrafter"/>
</dbReference>
<name>A0A8J6ULF8_9GAMM</name>
<evidence type="ECO:0000256" key="1">
    <source>
        <dbReference type="SAM" id="Phobius"/>
    </source>
</evidence>
<proteinExistence type="predicted"/>
<feature type="transmembrane region" description="Helical" evidence="1">
    <location>
        <begin position="100"/>
        <end position="117"/>
    </location>
</feature>
<sequence>MKIFTGMYDWVMTKVQHRHAPSYLAALSFTESVIFPIPPDVMLAPMSLAQTAKAWRYAAITTIASIIGGALGYLLGYLLFDPLVVPVLESMGKMDKFNLVVDWFEQYGVWVVFIAGFSPIPYKLFTVGAGVLSMAFLPFMLASAVGRGMRFFLVAGLMVWGGAAMEQKLRQYVEVLGWLVVAAGVALYLVLKH</sequence>
<feature type="transmembrane region" description="Helical" evidence="1">
    <location>
        <begin position="124"/>
        <end position="142"/>
    </location>
</feature>
<dbReference type="EMBL" id="JACXAF010000006">
    <property type="protein sequence ID" value="MBD1388905.1"/>
    <property type="molecule type" value="Genomic_DNA"/>
</dbReference>
<keyword evidence="4" id="KW-1185">Reference proteome</keyword>
<keyword evidence="1" id="KW-1133">Transmembrane helix</keyword>
<evidence type="ECO:0000313" key="4">
    <source>
        <dbReference type="Proteomes" id="UP000638014"/>
    </source>
</evidence>
<organism evidence="3 4">
    <name type="scientific">Neiella litorisoli</name>
    <dbReference type="NCBI Taxonomy" id="2771431"/>
    <lineage>
        <taxon>Bacteria</taxon>
        <taxon>Pseudomonadati</taxon>
        <taxon>Pseudomonadota</taxon>
        <taxon>Gammaproteobacteria</taxon>
        <taxon>Alteromonadales</taxon>
        <taxon>Echinimonadaceae</taxon>
        <taxon>Neiella</taxon>
    </lineage>
</organism>
<feature type="domain" description="VTT" evidence="2">
    <location>
        <begin position="38"/>
        <end position="157"/>
    </location>
</feature>
<dbReference type="Proteomes" id="UP000638014">
    <property type="component" value="Unassembled WGS sequence"/>
</dbReference>
<accession>A0A8J6ULF8</accession>
<dbReference type="AlphaFoldDB" id="A0A8J6ULF8"/>
<keyword evidence="1" id="KW-0812">Transmembrane</keyword>
<dbReference type="PANTHER" id="PTHR42709">
    <property type="entry name" value="ALKALINE PHOSPHATASE LIKE PROTEIN"/>
    <property type="match status" value="1"/>
</dbReference>
<dbReference type="InterPro" id="IPR032816">
    <property type="entry name" value="VTT_dom"/>
</dbReference>
<keyword evidence="1" id="KW-0472">Membrane</keyword>
<dbReference type="PANTHER" id="PTHR42709:SF11">
    <property type="entry name" value="DEDA FAMILY PROTEIN"/>
    <property type="match status" value="1"/>
</dbReference>
<feature type="transmembrane region" description="Helical" evidence="1">
    <location>
        <begin position="57"/>
        <end position="80"/>
    </location>
</feature>